<keyword evidence="1" id="KW-0812">Transmembrane</keyword>
<evidence type="ECO:0000313" key="2">
    <source>
        <dbReference type="EMBL" id="SEP79925.1"/>
    </source>
</evidence>
<keyword evidence="3" id="KW-1185">Reference proteome</keyword>
<gene>
    <name evidence="2" type="ORF">SAMN04488092_102256</name>
</gene>
<sequence>MSDAPPLDTPLLPHETYLRSWQPSLAVFAQRALLLGFATALALGGIGIVSWTQWLISLPILTVLYVFIFDDYSNWVAHRDERWHLTSQRMIFENAQSPEENASIPLSAISRLRLWFWWTLRIGLENGTATSIRYIRNPAEARRRILQAQSAFYGGDQ</sequence>
<reference evidence="2 3" key="1">
    <citation type="submission" date="2016-10" db="EMBL/GenBank/DDBJ databases">
        <authorList>
            <person name="de Groot N.N."/>
        </authorList>
    </citation>
    <scope>NUCLEOTIDE SEQUENCE [LARGE SCALE GENOMIC DNA]</scope>
    <source>
        <strain evidence="2 3">DSM 22007</strain>
    </source>
</reference>
<feature type="transmembrane region" description="Helical" evidence="1">
    <location>
        <begin position="54"/>
        <end position="72"/>
    </location>
</feature>
<name>A0A1H9ATS0_9RHOB</name>
<protein>
    <recommendedName>
        <fullName evidence="4">DUF304 domain-containing protein</fullName>
    </recommendedName>
</protein>
<proteinExistence type="predicted"/>
<keyword evidence="1" id="KW-0472">Membrane</keyword>
<dbReference type="RefSeq" id="WP_090268396.1">
    <property type="nucleotide sequence ID" value="NZ_FOEP01000002.1"/>
</dbReference>
<evidence type="ECO:0000256" key="1">
    <source>
        <dbReference type="SAM" id="Phobius"/>
    </source>
</evidence>
<dbReference type="Proteomes" id="UP000198634">
    <property type="component" value="Unassembled WGS sequence"/>
</dbReference>
<keyword evidence="1" id="KW-1133">Transmembrane helix</keyword>
<dbReference type="OrthoDB" id="7846080at2"/>
<dbReference type="AlphaFoldDB" id="A0A1H9ATS0"/>
<evidence type="ECO:0000313" key="3">
    <source>
        <dbReference type="Proteomes" id="UP000198634"/>
    </source>
</evidence>
<organism evidence="2 3">
    <name type="scientific">Thalassovita taeanensis</name>
    <dbReference type="NCBI Taxonomy" id="657014"/>
    <lineage>
        <taxon>Bacteria</taxon>
        <taxon>Pseudomonadati</taxon>
        <taxon>Pseudomonadota</taxon>
        <taxon>Alphaproteobacteria</taxon>
        <taxon>Rhodobacterales</taxon>
        <taxon>Roseobacteraceae</taxon>
        <taxon>Thalassovita</taxon>
    </lineage>
</organism>
<dbReference type="EMBL" id="FOEP01000002">
    <property type="protein sequence ID" value="SEP79925.1"/>
    <property type="molecule type" value="Genomic_DNA"/>
</dbReference>
<evidence type="ECO:0008006" key="4">
    <source>
        <dbReference type="Google" id="ProtNLM"/>
    </source>
</evidence>
<dbReference type="STRING" id="657014.SAMN04488092_102256"/>
<accession>A0A1H9ATS0</accession>